<dbReference type="Pfam" id="PF10604">
    <property type="entry name" value="Polyketide_cyc2"/>
    <property type="match status" value="1"/>
</dbReference>
<sequence>MRRSAGSCSRTTSPSSTSPSSNIAIAASPETVFELVSDPTAFPRWAPGFARSARPAGQHWIIENEQGEARIVVRSSREHGTVDILSADDPSQGAYSRVLPNGDGSEYQFTLQFPLDAPDDAVTAQMAVVEAELEAVRALCSSGVGGALPVAAAEDGEGEDACAADQ</sequence>
<dbReference type="EMBL" id="BAAAHK010000012">
    <property type="protein sequence ID" value="GAA0949350.1"/>
    <property type="molecule type" value="Genomic_DNA"/>
</dbReference>
<evidence type="ECO:0000256" key="1">
    <source>
        <dbReference type="SAM" id="MobiDB-lite"/>
    </source>
</evidence>
<dbReference type="Gene3D" id="3.30.530.20">
    <property type="match status" value="1"/>
</dbReference>
<dbReference type="InterPro" id="IPR023393">
    <property type="entry name" value="START-like_dom_sf"/>
</dbReference>
<reference evidence="3" key="1">
    <citation type="journal article" date="2019" name="Int. J. Syst. Evol. Microbiol.">
        <title>The Global Catalogue of Microorganisms (GCM) 10K type strain sequencing project: providing services to taxonomists for standard genome sequencing and annotation.</title>
        <authorList>
            <consortium name="The Broad Institute Genomics Platform"/>
            <consortium name="The Broad Institute Genome Sequencing Center for Infectious Disease"/>
            <person name="Wu L."/>
            <person name="Ma J."/>
        </authorList>
    </citation>
    <scope>NUCLEOTIDE SEQUENCE [LARGE SCALE GENOMIC DNA]</scope>
    <source>
        <strain evidence="3">JCM 10977</strain>
    </source>
</reference>
<dbReference type="SUPFAM" id="SSF55961">
    <property type="entry name" value="Bet v1-like"/>
    <property type="match status" value="1"/>
</dbReference>
<evidence type="ECO:0008006" key="4">
    <source>
        <dbReference type="Google" id="ProtNLM"/>
    </source>
</evidence>
<comment type="caution">
    <text evidence="2">The sequence shown here is derived from an EMBL/GenBank/DDBJ whole genome shotgun (WGS) entry which is preliminary data.</text>
</comment>
<gene>
    <name evidence="2" type="ORF">GCM10009554_47850</name>
</gene>
<evidence type="ECO:0000313" key="3">
    <source>
        <dbReference type="Proteomes" id="UP001500542"/>
    </source>
</evidence>
<organism evidence="2 3">
    <name type="scientific">Kribbella koreensis</name>
    <dbReference type="NCBI Taxonomy" id="57909"/>
    <lineage>
        <taxon>Bacteria</taxon>
        <taxon>Bacillati</taxon>
        <taxon>Actinomycetota</taxon>
        <taxon>Actinomycetes</taxon>
        <taxon>Propionibacteriales</taxon>
        <taxon>Kribbellaceae</taxon>
        <taxon>Kribbella</taxon>
    </lineage>
</organism>
<accession>A0ABP4BH72</accession>
<dbReference type="Proteomes" id="UP001500542">
    <property type="component" value="Unassembled WGS sequence"/>
</dbReference>
<feature type="region of interest" description="Disordered" evidence="1">
    <location>
        <begin position="1"/>
        <end position="23"/>
    </location>
</feature>
<dbReference type="CDD" id="cd07812">
    <property type="entry name" value="SRPBCC"/>
    <property type="match status" value="1"/>
</dbReference>
<proteinExistence type="predicted"/>
<name>A0ABP4BH72_9ACTN</name>
<evidence type="ECO:0000313" key="2">
    <source>
        <dbReference type="EMBL" id="GAA0949350.1"/>
    </source>
</evidence>
<protein>
    <recommendedName>
        <fullName evidence="4">SRPBCC family protein</fullName>
    </recommendedName>
</protein>
<dbReference type="InterPro" id="IPR019587">
    <property type="entry name" value="Polyketide_cyclase/dehydratase"/>
</dbReference>
<keyword evidence="3" id="KW-1185">Reference proteome</keyword>